<dbReference type="AlphaFoldDB" id="A0AAP8DQY5"/>
<reference evidence="1 2" key="1">
    <citation type="journal article" date="2015" name="Genome Announc.">
        <title>Draft Genome Sequences of Human-Pathogenic Escherichia coli O26:H11 Strains Carrying the stx2 Gene Only and Circulating in France.</title>
        <authorList>
            <person name="Delannoy S."/>
            <person name="Mariani-Kurkdjian P."/>
            <person name="Bonacorsi S."/>
            <person name="Liguori S."/>
            <person name="Ison S.A."/>
            <person name="Fach P."/>
        </authorList>
    </citation>
    <scope>NUCLEOTIDE SEQUENCE [LARGE SCALE GENOMIC DNA]</scope>
    <source>
        <strain evidence="1 2">34870</strain>
    </source>
</reference>
<gene>
    <name evidence="1" type="ORF">ABE91_001010</name>
</gene>
<evidence type="ECO:0000313" key="1">
    <source>
        <dbReference type="EMBL" id="PBN77091.1"/>
    </source>
</evidence>
<organism evidence="1 2">
    <name type="scientific">Escherichia coli</name>
    <dbReference type="NCBI Taxonomy" id="562"/>
    <lineage>
        <taxon>Bacteria</taxon>
        <taxon>Pseudomonadati</taxon>
        <taxon>Pseudomonadota</taxon>
        <taxon>Gammaproteobacteria</taxon>
        <taxon>Enterobacterales</taxon>
        <taxon>Enterobacteriaceae</taxon>
        <taxon>Escherichia</taxon>
    </lineage>
</organism>
<proteinExistence type="predicted"/>
<dbReference type="GO" id="GO:0006313">
    <property type="term" value="P:DNA transposition"/>
    <property type="evidence" value="ECO:0007669"/>
    <property type="project" value="InterPro"/>
</dbReference>
<protein>
    <recommendedName>
        <fullName evidence="3">Transposase</fullName>
    </recommendedName>
</protein>
<dbReference type="RefSeq" id="WP_085449538.1">
    <property type="nucleotide sequence ID" value="NZ_AP018796.1"/>
</dbReference>
<evidence type="ECO:0000313" key="2">
    <source>
        <dbReference type="Proteomes" id="UP000036331"/>
    </source>
</evidence>
<accession>A0AAP8DQY5</accession>
<dbReference type="GO" id="GO:0003677">
    <property type="term" value="F:DNA binding"/>
    <property type="evidence" value="ECO:0007669"/>
    <property type="project" value="InterPro"/>
</dbReference>
<evidence type="ECO:0008006" key="3">
    <source>
        <dbReference type="Google" id="ProtNLM"/>
    </source>
</evidence>
<dbReference type="InterPro" id="IPR005063">
    <property type="entry name" value="Transposase_27"/>
</dbReference>
<dbReference type="Proteomes" id="UP000036331">
    <property type="component" value="Unassembled WGS sequence"/>
</dbReference>
<dbReference type="Pfam" id="PF03400">
    <property type="entry name" value="DDE_Tnp_IS1"/>
    <property type="match status" value="1"/>
</dbReference>
<name>A0AAP8DQY5_ECOLX</name>
<dbReference type="EMBL" id="LDXE02000001">
    <property type="protein sequence ID" value="PBN77091.1"/>
    <property type="molecule type" value="Genomic_DNA"/>
</dbReference>
<dbReference type="GO" id="GO:0004803">
    <property type="term" value="F:transposase activity"/>
    <property type="evidence" value="ECO:0007669"/>
    <property type="project" value="InterPro"/>
</dbReference>
<comment type="caution">
    <text evidence="1">The sequence shown here is derived from an EMBL/GenBank/DDBJ whole genome shotgun (WGS) entry which is preliminary data.</text>
</comment>
<sequence>MELLLSLRIRSLIFLQKLIGRNNLTQRTRIKRLARRTIYFSRTVVRNKKVIGTFIKKHIFY</sequence>